<protein>
    <submittedName>
        <fullName evidence="1">Uncharacterized protein</fullName>
    </submittedName>
</protein>
<name>H0EUT6_GLAL7</name>
<sequence>MVWSLPVELLDKFLPKFGKTRPMIRALERWSKSIGSSERAMTGVERIAKEHFDPSQMTFTHSRYIDMAWQFTCQLRNDIKWSSI</sequence>
<comment type="caution">
    <text evidence="1">The sequence shown here is derived from an EMBL/GenBank/DDBJ whole genome shotgun (WGS) entry which is preliminary data.</text>
</comment>
<dbReference type="EMBL" id="AGUE01000182">
    <property type="protein sequence ID" value="EHK97641.1"/>
    <property type="molecule type" value="Genomic_DNA"/>
</dbReference>
<dbReference type="InParanoid" id="H0EUT6"/>
<dbReference type="Proteomes" id="UP000005446">
    <property type="component" value="Unassembled WGS sequence"/>
</dbReference>
<evidence type="ECO:0000313" key="2">
    <source>
        <dbReference type="Proteomes" id="UP000005446"/>
    </source>
</evidence>
<accession>H0EUT6</accession>
<dbReference type="HOGENOM" id="CLU_2527670_0_0_1"/>
<proteinExistence type="predicted"/>
<keyword evidence="2" id="KW-1185">Reference proteome</keyword>
<evidence type="ECO:0000313" key="1">
    <source>
        <dbReference type="EMBL" id="EHK97641.1"/>
    </source>
</evidence>
<reference evidence="1 2" key="1">
    <citation type="journal article" date="2012" name="Eukaryot. Cell">
        <title>Genome sequence of the fungus Glarea lozoyensis: the first genome sequence of a species from the Helotiaceae family.</title>
        <authorList>
            <person name="Youssar L."/>
            <person name="Gruening B.A."/>
            <person name="Erxleben A."/>
            <person name="Guenther S."/>
            <person name="Huettel W."/>
        </authorList>
    </citation>
    <scope>NUCLEOTIDE SEQUENCE [LARGE SCALE GENOMIC DNA]</scope>
    <source>
        <strain evidence="2">ATCC 74030 / MF5533</strain>
    </source>
</reference>
<organism evidence="1 2">
    <name type="scientific">Glarea lozoyensis (strain ATCC 74030 / MF5533)</name>
    <dbReference type="NCBI Taxonomy" id="1104152"/>
    <lineage>
        <taxon>Eukaryota</taxon>
        <taxon>Fungi</taxon>
        <taxon>Dikarya</taxon>
        <taxon>Ascomycota</taxon>
        <taxon>Pezizomycotina</taxon>
        <taxon>Leotiomycetes</taxon>
        <taxon>Helotiales</taxon>
        <taxon>Helotiaceae</taxon>
        <taxon>Glarea</taxon>
    </lineage>
</organism>
<dbReference type="AlphaFoldDB" id="H0EUT6"/>
<gene>
    <name evidence="1" type="ORF">M7I_6525</name>
</gene>